<evidence type="ECO:0000313" key="2">
    <source>
        <dbReference type="EMBL" id="KAK7487213.1"/>
    </source>
</evidence>
<dbReference type="Proteomes" id="UP001519460">
    <property type="component" value="Unassembled WGS sequence"/>
</dbReference>
<reference evidence="2 3" key="1">
    <citation type="journal article" date="2023" name="Sci. Data">
        <title>Genome assembly of the Korean intertidal mud-creeper Batillaria attramentaria.</title>
        <authorList>
            <person name="Patra A.K."/>
            <person name="Ho P.T."/>
            <person name="Jun S."/>
            <person name="Lee S.J."/>
            <person name="Kim Y."/>
            <person name="Won Y.J."/>
        </authorList>
    </citation>
    <scope>NUCLEOTIDE SEQUENCE [LARGE SCALE GENOMIC DNA]</scope>
    <source>
        <strain evidence="2">Wonlab-2016</strain>
    </source>
</reference>
<dbReference type="EMBL" id="JACVVK020000168">
    <property type="protein sequence ID" value="KAK7487213.1"/>
    <property type="molecule type" value="Genomic_DNA"/>
</dbReference>
<gene>
    <name evidence="2" type="ORF">BaRGS_00021565</name>
</gene>
<dbReference type="AlphaFoldDB" id="A0ABD0KJC5"/>
<protein>
    <recommendedName>
        <fullName evidence="4">Ig-like domain-containing protein</fullName>
    </recommendedName>
</protein>
<sequence length="98" mass="10814">MDTVAECYWLDAENSQCSAGDGYELKGSVGSVAVIEIAKATDDFVGKYMCEVVPSEPSDIKACEFQLKEEPRPTESTDIESNNNFDNHDYPSFVFSSL</sequence>
<proteinExistence type="predicted"/>
<feature type="region of interest" description="Disordered" evidence="1">
    <location>
        <begin position="69"/>
        <end position="98"/>
    </location>
</feature>
<keyword evidence="3" id="KW-1185">Reference proteome</keyword>
<evidence type="ECO:0000256" key="1">
    <source>
        <dbReference type="SAM" id="MobiDB-lite"/>
    </source>
</evidence>
<evidence type="ECO:0000313" key="3">
    <source>
        <dbReference type="Proteomes" id="UP001519460"/>
    </source>
</evidence>
<name>A0ABD0KJC5_9CAEN</name>
<comment type="caution">
    <text evidence="2">The sequence shown here is derived from an EMBL/GenBank/DDBJ whole genome shotgun (WGS) entry which is preliminary data.</text>
</comment>
<accession>A0ABD0KJC5</accession>
<evidence type="ECO:0008006" key="4">
    <source>
        <dbReference type="Google" id="ProtNLM"/>
    </source>
</evidence>
<feature type="compositionally biased region" description="Polar residues" evidence="1">
    <location>
        <begin position="76"/>
        <end position="85"/>
    </location>
</feature>
<organism evidence="2 3">
    <name type="scientific">Batillaria attramentaria</name>
    <dbReference type="NCBI Taxonomy" id="370345"/>
    <lineage>
        <taxon>Eukaryota</taxon>
        <taxon>Metazoa</taxon>
        <taxon>Spiralia</taxon>
        <taxon>Lophotrochozoa</taxon>
        <taxon>Mollusca</taxon>
        <taxon>Gastropoda</taxon>
        <taxon>Caenogastropoda</taxon>
        <taxon>Sorbeoconcha</taxon>
        <taxon>Cerithioidea</taxon>
        <taxon>Batillariidae</taxon>
        <taxon>Batillaria</taxon>
    </lineage>
</organism>